<dbReference type="Pfam" id="PF18939">
    <property type="entry name" value="DUF5686"/>
    <property type="match status" value="1"/>
</dbReference>
<evidence type="ECO:0000313" key="2">
    <source>
        <dbReference type="EMBL" id="GAA4463314.1"/>
    </source>
</evidence>
<dbReference type="InterPro" id="IPR008969">
    <property type="entry name" value="CarboxyPept-like_regulatory"/>
</dbReference>
<reference evidence="3" key="1">
    <citation type="journal article" date="2019" name="Int. J. Syst. Evol. Microbiol.">
        <title>The Global Catalogue of Microorganisms (GCM) 10K type strain sequencing project: providing services to taxonomists for standard genome sequencing and annotation.</title>
        <authorList>
            <consortium name="The Broad Institute Genomics Platform"/>
            <consortium name="The Broad Institute Genome Sequencing Center for Infectious Disease"/>
            <person name="Wu L."/>
            <person name="Ma J."/>
        </authorList>
    </citation>
    <scope>NUCLEOTIDE SEQUENCE [LARGE SCALE GENOMIC DNA]</scope>
    <source>
        <strain evidence="3">JCM 32105</strain>
    </source>
</reference>
<evidence type="ECO:0000313" key="3">
    <source>
        <dbReference type="Proteomes" id="UP001500067"/>
    </source>
</evidence>
<proteinExistence type="predicted"/>
<gene>
    <name evidence="2" type="ORF">GCM10023093_11480</name>
</gene>
<feature type="region of interest" description="Disordered" evidence="1">
    <location>
        <begin position="1"/>
        <end position="23"/>
    </location>
</feature>
<organism evidence="2 3">
    <name type="scientific">Nemorincola caseinilytica</name>
    <dbReference type="NCBI Taxonomy" id="2054315"/>
    <lineage>
        <taxon>Bacteria</taxon>
        <taxon>Pseudomonadati</taxon>
        <taxon>Bacteroidota</taxon>
        <taxon>Chitinophagia</taxon>
        <taxon>Chitinophagales</taxon>
        <taxon>Chitinophagaceae</taxon>
        <taxon>Nemorincola</taxon>
    </lineage>
</organism>
<dbReference type="EMBL" id="BAABFA010000008">
    <property type="protein sequence ID" value="GAA4463314.1"/>
    <property type="molecule type" value="Genomic_DNA"/>
</dbReference>
<evidence type="ECO:0000256" key="1">
    <source>
        <dbReference type="SAM" id="MobiDB-lite"/>
    </source>
</evidence>
<dbReference type="Proteomes" id="UP001500067">
    <property type="component" value="Unassembled WGS sequence"/>
</dbReference>
<dbReference type="SUPFAM" id="SSF49464">
    <property type="entry name" value="Carboxypeptidase regulatory domain-like"/>
    <property type="match status" value="1"/>
</dbReference>
<accession>A0ABP8NBU2</accession>
<sequence>MSAWAQTTDTAGHRDTLTARPRIQPDTTVIDTLDFVLPETPKPQTETTRRPQSGYIIHGKVVDAATGEGIPFATVFFFGTGKGAAADLDGNFILKYDKLPSDTMRAEAIGYKGVRKLLNREKKEYNFIIEMERAVMALGEVTVHAGEDPAILLMRKVIERKPYNDPDRADNYAYEAYNRLEADLQRLTKDQFEKIPLLKSYSFIYNNLDTVSESKPYLPLYLTETLSDYYFRRKPKKTREVIKASMVKGVNNENVVKFLGTFHQNLNIYKSYVPVFDKKFVSPISDEALLFYKFRIIDTQVAYGHNIILVQYTPKRPLENCFTGDFWVVDSVYAIQRMSMEVGKEVNVNWLENVALYQEFAPIDSTWFCIKDKFIAGFSAYQSKKLPGMIGRKTTTYHHIKINSDTVDKVLDDPKVKQDVVRLDSAKHMSDEWWNNNRPDTLTKNEAAIYKMVDTINQMPITTVYKNLVTFLATGVIDVGPIQLGPYYNIYSRNTVEGSRFRFSIGTPRKLKNFQFNAYVAYGLRDERFKYGVTGKWMIDRTPWTYIYAMHVNDVSQTTNYYDQLGADNIFSTFFRKHGVPWKLAFTNDTRVEFYKQYFSGLSHKLILEQREFTPYAPLPTADIFRDISGNTAKSVISSEVGLDLRFAWKEKYVEGQFTRVVVRSKYPVINLTVTSGIKGVLNSAYNYQKARLALTGNNYIPPFGMLYYNAFAGKYFGTLPYPLLEIHPGNEYYYYNKYAFQMMNNYEFLSDEYAGFNVEHDLGGGVFNRIPLLKKAKFRQFWTAKGVVGNLSKENQLLNLEKGYAFRTLKGSPYLELGTGVSNILQVGRLDFVWRVTPKPLASEAKWRYFGIFGSVQFQF</sequence>
<dbReference type="RefSeq" id="WP_345079905.1">
    <property type="nucleotide sequence ID" value="NZ_BAABFA010000008.1"/>
</dbReference>
<protein>
    <submittedName>
        <fullName evidence="2">DUF5686 family protein</fullName>
    </submittedName>
</protein>
<feature type="compositionally biased region" description="Polar residues" evidence="1">
    <location>
        <begin position="1"/>
        <end position="10"/>
    </location>
</feature>
<name>A0ABP8NBU2_9BACT</name>
<dbReference type="Pfam" id="PF13715">
    <property type="entry name" value="CarbopepD_reg_2"/>
    <property type="match status" value="1"/>
</dbReference>
<comment type="caution">
    <text evidence="2">The sequence shown here is derived from an EMBL/GenBank/DDBJ whole genome shotgun (WGS) entry which is preliminary data.</text>
</comment>
<dbReference type="InterPro" id="IPR043741">
    <property type="entry name" value="DUF5686"/>
</dbReference>
<keyword evidence="3" id="KW-1185">Reference proteome</keyword>
<dbReference type="Gene3D" id="2.60.40.1120">
    <property type="entry name" value="Carboxypeptidase-like, regulatory domain"/>
    <property type="match status" value="1"/>
</dbReference>